<evidence type="ECO:0000256" key="3">
    <source>
        <dbReference type="ARBA" id="ARBA00022475"/>
    </source>
</evidence>
<reference evidence="10 11" key="1">
    <citation type="submission" date="2014-08" db="EMBL/GenBank/DDBJ databases">
        <authorList>
            <person name="Chen Y.-H."/>
        </authorList>
    </citation>
    <scope>NUCLEOTIDE SEQUENCE [LARGE SCALE GENOMIC DNA]</scope>
</reference>
<dbReference type="EMBL" id="CCRH01000005">
    <property type="protein sequence ID" value="CDZ33927.1"/>
    <property type="molecule type" value="Genomic_DNA"/>
</dbReference>
<organism evidence="10 11">
    <name type="scientific">Neorhizobium galegae bv. officinalis</name>
    <dbReference type="NCBI Taxonomy" id="323656"/>
    <lineage>
        <taxon>Bacteria</taxon>
        <taxon>Pseudomonadati</taxon>
        <taxon>Pseudomonadota</taxon>
        <taxon>Alphaproteobacteria</taxon>
        <taxon>Hyphomicrobiales</taxon>
        <taxon>Rhizobiaceae</taxon>
        <taxon>Rhizobium/Agrobacterium group</taxon>
        <taxon>Neorhizobium</taxon>
    </lineage>
</organism>
<dbReference type="PANTHER" id="PTHR43649">
    <property type="entry name" value="ARABINOSE-BINDING PROTEIN-RELATED"/>
    <property type="match status" value="1"/>
</dbReference>
<name>A0A0T7FFZ3_NEOGA</name>
<evidence type="ECO:0000256" key="4">
    <source>
        <dbReference type="ARBA" id="ARBA00022729"/>
    </source>
</evidence>
<keyword evidence="5" id="KW-0574">Periplasm</keyword>
<evidence type="ECO:0000256" key="9">
    <source>
        <dbReference type="SAM" id="SignalP"/>
    </source>
</evidence>
<evidence type="ECO:0000256" key="8">
    <source>
        <dbReference type="ARBA" id="ARBA00023288"/>
    </source>
</evidence>
<dbReference type="InterPro" id="IPR006059">
    <property type="entry name" value="SBP"/>
</dbReference>
<evidence type="ECO:0000256" key="5">
    <source>
        <dbReference type="ARBA" id="ARBA00022764"/>
    </source>
</evidence>
<sequence length="522" mass="59327">MRALHKGAPLLALMTAVTMASSGLAQDAGKITKDPLELTIHFHFRDKYVYSEKWPVEQKAAEITNVHVRNVASLATSSSRDAFNLLIASGDLPDIVGGDATGGLKEDFIRYGLEGAFVPLDDLIEKHAPHLKAFFDSHPKIRSAISGPDGKIYFIPYVPDGKFSRGWFIRQDWLDKLGLKRPETPEEVHEVLKAFRDKDPNGNGVKDEVPYFAREEVDAVRLINLWDARVSGSERYGDFAVYDGKLRHPWAEENYKTGVSHVAQWYKEGLIDKEIFTRGARSREYLLGNNLGGMTHDWFASTSTYNDALSPKIKGFALKPMLPPKTVSGKRFEDARRLQVQPVGWAISATNEHPVETIKYFDFWFSDQGRTLSNFGVEGQTYEMVNGKPQFKKEVLANKDPVNAQLWAIGAQVPRGFWMTYEYERQWTNKIALEGIDLYEQCNCLKDEFLGVSLNAEEKAVFDRYWPSILTYMTEMQQTWVLGAQDINTGWDGYKKRLTTLGYDKVIEIMQAAYDRQYKAAQ</sequence>
<evidence type="ECO:0000256" key="7">
    <source>
        <dbReference type="ARBA" id="ARBA00023139"/>
    </source>
</evidence>
<accession>A0A0T7FFZ3</accession>
<keyword evidence="4 9" id="KW-0732">Signal</keyword>
<dbReference type="Gene3D" id="3.40.190.10">
    <property type="entry name" value="Periplasmic binding protein-like II"/>
    <property type="match status" value="2"/>
</dbReference>
<comment type="similarity">
    <text evidence="2">Belongs to the bacterial solute-binding protein 1 family.</text>
</comment>
<feature type="chain" id="PRO_5006682136" evidence="9">
    <location>
        <begin position="26"/>
        <end position="522"/>
    </location>
</feature>
<keyword evidence="3" id="KW-1003">Cell membrane</keyword>
<dbReference type="GO" id="GO:0042597">
    <property type="term" value="C:periplasmic space"/>
    <property type="evidence" value="ECO:0007669"/>
    <property type="project" value="UniProtKB-SubCell"/>
</dbReference>
<dbReference type="Proteomes" id="UP000046176">
    <property type="component" value="Unassembled WGS sequence"/>
</dbReference>
<comment type="subcellular location">
    <subcellularLocation>
        <location evidence="1">Periplasm</location>
    </subcellularLocation>
</comment>
<dbReference type="Pfam" id="PF01547">
    <property type="entry name" value="SBP_bac_1"/>
    <property type="match status" value="1"/>
</dbReference>
<keyword evidence="7" id="KW-0564">Palmitate</keyword>
<evidence type="ECO:0000313" key="10">
    <source>
        <dbReference type="EMBL" id="CDZ33927.1"/>
    </source>
</evidence>
<evidence type="ECO:0000256" key="6">
    <source>
        <dbReference type="ARBA" id="ARBA00023136"/>
    </source>
</evidence>
<proteinExistence type="inferred from homology"/>
<dbReference type="PANTHER" id="PTHR43649:SF33">
    <property type="entry name" value="POLYGALACTURONAN_RHAMNOGALACTURONAN-BINDING PROTEIN YTCQ"/>
    <property type="match status" value="1"/>
</dbReference>
<gene>
    <name evidence="10" type="ORF">NGAL_HAMBI1145_20470</name>
</gene>
<dbReference type="SUPFAM" id="SSF53850">
    <property type="entry name" value="Periplasmic binding protein-like II"/>
    <property type="match status" value="1"/>
</dbReference>
<dbReference type="InterPro" id="IPR050490">
    <property type="entry name" value="Bact_solute-bd_prot1"/>
</dbReference>
<protein>
    <submittedName>
        <fullName evidence="10">Extracellular solute-binding protein family 1</fullName>
    </submittedName>
</protein>
<dbReference type="AlphaFoldDB" id="A0A0T7FFZ3"/>
<evidence type="ECO:0000313" key="11">
    <source>
        <dbReference type="Proteomes" id="UP000046176"/>
    </source>
</evidence>
<keyword evidence="8" id="KW-0449">Lipoprotein</keyword>
<keyword evidence="6" id="KW-0472">Membrane</keyword>
<evidence type="ECO:0000256" key="1">
    <source>
        <dbReference type="ARBA" id="ARBA00004418"/>
    </source>
</evidence>
<feature type="signal peptide" evidence="9">
    <location>
        <begin position="1"/>
        <end position="25"/>
    </location>
</feature>
<evidence type="ECO:0000256" key="2">
    <source>
        <dbReference type="ARBA" id="ARBA00008520"/>
    </source>
</evidence>